<dbReference type="Pfam" id="PF00313">
    <property type="entry name" value="CSD"/>
    <property type="match status" value="2"/>
</dbReference>
<accession>A0ABN9TFW9</accession>
<sequence>MAAETCVGTIKALDADVGWGSIECAQTRPLYDRDVLFQAADLQGRQVSGGEIVTFQVTNVSGSPVAVNLQFLQQEGPAAPAAPRPPPPPPPPPVLAPHATQPAQAAAAPGLAGGQGALLLGQGASYVGSVKNYNPVKGWGFIECPETGQVLGKDIFFLKSELSGEFQASRGDVVSFQITQGKNGPMAQSVVYLNSAASAAPQGSGLYSGILKTYNQEREGVGLHRVRRYQGAVRQGHLRDVLGIQGAPGGHRPVLDLLGGPGGKKGPIASDVQVIGADGLAVEAPGGRAAERLCGVVGSWDEVQGTGLITGEGVTSKFAEDVPFFRDALGGKPIFTGDQVRFAFTMGDQGPVAHEVEALPSGSVVSNGCPGQLYTGHVKSYGADKGWGFVASDETTRLFGKDIFVHRREIPEGICPERGQQVCFSVRLSATGRPEATTVSFPGAAAGLAGPGAPELALLQLAGLAAAPAAAAAGARPPPPPEP</sequence>
<feature type="domain" description="CSD" evidence="3">
    <location>
        <begin position="125"/>
        <end position="192"/>
    </location>
</feature>
<reference evidence="4" key="1">
    <citation type="submission" date="2023-10" db="EMBL/GenBank/DDBJ databases">
        <authorList>
            <person name="Chen Y."/>
            <person name="Shah S."/>
            <person name="Dougan E. K."/>
            <person name="Thang M."/>
            <person name="Chan C."/>
        </authorList>
    </citation>
    <scope>NUCLEOTIDE SEQUENCE [LARGE SCALE GENOMIC DNA]</scope>
</reference>
<feature type="compositionally biased region" description="Low complexity" evidence="2">
    <location>
        <begin position="96"/>
        <end position="107"/>
    </location>
</feature>
<evidence type="ECO:0000313" key="5">
    <source>
        <dbReference type="Proteomes" id="UP001189429"/>
    </source>
</evidence>
<name>A0ABN9TFW9_9DINO</name>
<evidence type="ECO:0000313" key="4">
    <source>
        <dbReference type="EMBL" id="CAK0844719.1"/>
    </source>
</evidence>
<protein>
    <recommendedName>
        <fullName evidence="3">CSD domain-containing protein</fullName>
    </recommendedName>
</protein>
<keyword evidence="5" id="KW-1185">Reference proteome</keyword>
<comment type="caution">
    <text evidence="4">The sequence shown here is derived from an EMBL/GenBank/DDBJ whole genome shotgun (WGS) entry which is preliminary data.</text>
</comment>
<feature type="domain" description="CSD" evidence="3">
    <location>
        <begin position="373"/>
        <end position="441"/>
    </location>
</feature>
<dbReference type="Proteomes" id="UP001189429">
    <property type="component" value="Unassembled WGS sequence"/>
</dbReference>
<gene>
    <name evidence="4" type="ORF">PCOR1329_LOCUS38747</name>
</gene>
<keyword evidence="1" id="KW-0597">Phosphoprotein</keyword>
<organism evidence="4 5">
    <name type="scientific">Prorocentrum cordatum</name>
    <dbReference type="NCBI Taxonomy" id="2364126"/>
    <lineage>
        <taxon>Eukaryota</taxon>
        <taxon>Sar</taxon>
        <taxon>Alveolata</taxon>
        <taxon>Dinophyceae</taxon>
        <taxon>Prorocentrales</taxon>
        <taxon>Prorocentraceae</taxon>
        <taxon>Prorocentrum</taxon>
    </lineage>
</organism>
<dbReference type="InterPro" id="IPR052069">
    <property type="entry name" value="Ca-reg_mRNA-binding_domain"/>
</dbReference>
<evidence type="ECO:0000259" key="3">
    <source>
        <dbReference type="PROSITE" id="PS51857"/>
    </source>
</evidence>
<dbReference type="PROSITE" id="PS51857">
    <property type="entry name" value="CSD_2"/>
    <property type="match status" value="2"/>
</dbReference>
<feature type="compositionally biased region" description="Pro residues" evidence="2">
    <location>
        <begin position="80"/>
        <end position="95"/>
    </location>
</feature>
<dbReference type="PANTHER" id="PTHR12962:SF1">
    <property type="entry name" value="COLD SHOCK DOMAIN-CONTAINING PROTEIN CG9705"/>
    <property type="match status" value="1"/>
</dbReference>
<dbReference type="SUPFAM" id="SSF50249">
    <property type="entry name" value="Nucleic acid-binding proteins"/>
    <property type="match status" value="2"/>
</dbReference>
<dbReference type="SMART" id="SM00357">
    <property type="entry name" value="CSP"/>
    <property type="match status" value="3"/>
</dbReference>
<dbReference type="PANTHER" id="PTHR12962">
    <property type="entry name" value="CALCIUM-REGULATED HEAT STABLE PROTEIN CRHSP-24-RELATED"/>
    <property type="match status" value="1"/>
</dbReference>
<evidence type="ECO:0000256" key="2">
    <source>
        <dbReference type="SAM" id="MobiDB-lite"/>
    </source>
</evidence>
<evidence type="ECO:0000256" key="1">
    <source>
        <dbReference type="ARBA" id="ARBA00022553"/>
    </source>
</evidence>
<dbReference type="InterPro" id="IPR012340">
    <property type="entry name" value="NA-bd_OB-fold"/>
</dbReference>
<dbReference type="InterPro" id="IPR011129">
    <property type="entry name" value="CSD"/>
</dbReference>
<dbReference type="Gene3D" id="2.40.50.140">
    <property type="entry name" value="Nucleic acid-binding proteins"/>
    <property type="match status" value="2"/>
</dbReference>
<feature type="region of interest" description="Disordered" evidence="2">
    <location>
        <begin position="76"/>
        <end position="107"/>
    </location>
</feature>
<proteinExistence type="predicted"/>
<dbReference type="EMBL" id="CAUYUJ010014687">
    <property type="protein sequence ID" value="CAK0844719.1"/>
    <property type="molecule type" value="Genomic_DNA"/>
</dbReference>
<dbReference type="InterPro" id="IPR002059">
    <property type="entry name" value="CSP_DNA-bd"/>
</dbReference>